<dbReference type="InterPro" id="IPR000990">
    <property type="entry name" value="Innexin"/>
</dbReference>
<keyword evidence="6" id="KW-0303">Gap junction</keyword>
<name>A0A0K2T7F6_LEPSM</name>
<keyword evidence="9 12" id="KW-0406">Ion transport</keyword>
<dbReference type="PANTHER" id="PTHR11893:SF41">
    <property type="entry name" value="INNEXIN INX2"/>
    <property type="match status" value="1"/>
</dbReference>
<evidence type="ECO:0000256" key="12">
    <source>
        <dbReference type="RuleBase" id="RU010713"/>
    </source>
</evidence>
<keyword evidence="3 12" id="KW-0813">Transport</keyword>
<gene>
    <name evidence="13" type="primary">Dgri\GH24686</name>
    <name evidence="12" type="synonym">inx</name>
</gene>
<dbReference type="GO" id="GO:0005886">
    <property type="term" value="C:plasma membrane"/>
    <property type="evidence" value="ECO:0007669"/>
    <property type="project" value="UniProtKB-SubCell"/>
</dbReference>
<accession>A0A0K2T7F6</accession>
<dbReference type="EMBL" id="HACA01004562">
    <property type="protein sequence ID" value="CDW21923.1"/>
    <property type="molecule type" value="Transcribed_RNA"/>
</dbReference>
<dbReference type="GO" id="GO:0005921">
    <property type="term" value="C:gap junction"/>
    <property type="evidence" value="ECO:0007669"/>
    <property type="project" value="UniProtKB-SubCell"/>
</dbReference>
<evidence type="ECO:0000256" key="3">
    <source>
        <dbReference type="ARBA" id="ARBA00022448"/>
    </source>
</evidence>
<feature type="transmembrane region" description="Helical" evidence="12">
    <location>
        <begin position="178"/>
        <end position="200"/>
    </location>
</feature>
<feature type="transmembrane region" description="Helical" evidence="12">
    <location>
        <begin position="104"/>
        <end position="126"/>
    </location>
</feature>
<comment type="similarity">
    <text evidence="12">Belongs to the pannexin family.</text>
</comment>
<dbReference type="PROSITE" id="PS51013">
    <property type="entry name" value="PANNEXIN"/>
    <property type="match status" value="1"/>
</dbReference>
<evidence type="ECO:0000256" key="9">
    <source>
        <dbReference type="ARBA" id="ARBA00023065"/>
    </source>
</evidence>
<organism evidence="13">
    <name type="scientific">Lepeophtheirus salmonis</name>
    <name type="common">Salmon louse</name>
    <name type="synonym">Caligus salmonis</name>
    <dbReference type="NCBI Taxonomy" id="72036"/>
    <lineage>
        <taxon>Eukaryota</taxon>
        <taxon>Metazoa</taxon>
        <taxon>Ecdysozoa</taxon>
        <taxon>Arthropoda</taxon>
        <taxon>Crustacea</taxon>
        <taxon>Multicrustacea</taxon>
        <taxon>Hexanauplia</taxon>
        <taxon>Copepoda</taxon>
        <taxon>Siphonostomatoida</taxon>
        <taxon>Caligidae</taxon>
        <taxon>Lepeophtheirus</taxon>
    </lineage>
</organism>
<evidence type="ECO:0000256" key="2">
    <source>
        <dbReference type="ARBA" id="ARBA00004651"/>
    </source>
</evidence>
<dbReference type="PRINTS" id="PR01262">
    <property type="entry name" value="INNEXIN"/>
</dbReference>
<dbReference type="OrthoDB" id="6330523at2759"/>
<comment type="function">
    <text evidence="12">Structural component of the gap junctions.</text>
</comment>
<dbReference type="GO" id="GO:0005243">
    <property type="term" value="F:gap junction channel activity"/>
    <property type="evidence" value="ECO:0007669"/>
    <property type="project" value="TreeGrafter"/>
</dbReference>
<evidence type="ECO:0000256" key="7">
    <source>
        <dbReference type="ARBA" id="ARBA00022949"/>
    </source>
</evidence>
<proteinExistence type="inferred from homology"/>
<evidence type="ECO:0000256" key="5">
    <source>
        <dbReference type="ARBA" id="ARBA00022692"/>
    </source>
</evidence>
<evidence type="ECO:0000256" key="4">
    <source>
        <dbReference type="ARBA" id="ARBA00022475"/>
    </source>
</evidence>
<evidence type="ECO:0000313" key="13">
    <source>
        <dbReference type="EMBL" id="CDW21923.1"/>
    </source>
</evidence>
<keyword evidence="11 12" id="KW-0407">Ion channel</keyword>
<keyword evidence="7" id="KW-0965">Cell junction</keyword>
<dbReference type="GO" id="GO:0007602">
    <property type="term" value="P:phototransduction"/>
    <property type="evidence" value="ECO:0007669"/>
    <property type="project" value="TreeGrafter"/>
</dbReference>
<evidence type="ECO:0000256" key="11">
    <source>
        <dbReference type="ARBA" id="ARBA00023303"/>
    </source>
</evidence>
<dbReference type="PANTHER" id="PTHR11893">
    <property type="entry name" value="INNEXIN"/>
    <property type="match status" value="1"/>
</dbReference>
<dbReference type="GO" id="GO:0034220">
    <property type="term" value="P:monoatomic ion transmembrane transport"/>
    <property type="evidence" value="ECO:0007669"/>
    <property type="project" value="UniProtKB-KW"/>
</dbReference>
<comment type="subcellular location">
    <subcellularLocation>
        <location evidence="1">Cell junction</location>
        <location evidence="1">Gap junction</location>
    </subcellularLocation>
    <subcellularLocation>
        <location evidence="2 12">Cell membrane</location>
        <topology evidence="2 12">Multi-pass membrane protein</topology>
    </subcellularLocation>
</comment>
<evidence type="ECO:0000256" key="1">
    <source>
        <dbReference type="ARBA" id="ARBA00004610"/>
    </source>
</evidence>
<comment type="caution">
    <text evidence="12">Lacks conserved residue(s) required for the propagation of feature annotation.</text>
</comment>
<evidence type="ECO:0000256" key="8">
    <source>
        <dbReference type="ARBA" id="ARBA00022989"/>
    </source>
</evidence>
<sequence length="371" mass="42819">MDVFEKVSGFFKKKQVEIDTNICKLHYRITASIFFACSLAGLANHYFGEPISCNFHDKDINSDLAKDFCWIHGSNYFPEAFDGHLKCAVDPTGRNTESVTDTSYYQWVTMVLFLQAIICIIPYKIWKLNEGGLIKSFGTSGTMTQMDVDEMSLSATAQSMSRHFFNLRDRYTEYFSKFFIVEITFFLISWGHFFFIDWFLDGNFLDYGSSAVQYYGMSPLDREHYANPLCSTFPTEVSCTVPTIGSAGTPVSFNSMCVLSQNIVNEKMYVFIWFWLIFLMILSTLNVIVRIVYIVIPSYRAAYVSQKVSRYQCREIKMLITKKLKTQDAFILSQLAKNMDPALFDEFIHYLLRHLDNSEDDEEKALCTTPC</sequence>
<reference evidence="13" key="1">
    <citation type="submission" date="2014-05" db="EMBL/GenBank/DDBJ databases">
        <authorList>
            <person name="Chronopoulou M."/>
        </authorList>
    </citation>
    <scope>NUCLEOTIDE SEQUENCE</scope>
    <source>
        <tissue evidence="13">Whole organism</tissue>
    </source>
</reference>
<keyword evidence="10 12" id="KW-0472">Membrane</keyword>
<protein>
    <recommendedName>
        <fullName evidence="12">Innexin</fullName>
    </recommendedName>
</protein>
<feature type="transmembrane region" description="Helical" evidence="12">
    <location>
        <begin position="272"/>
        <end position="296"/>
    </location>
</feature>
<keyword evidence="8 12" id="KW-1133">Transmembrane helix</keyword>
<dbReference type="Pfam" id="PF00876">
    <property type="entry name" value="Innexin"/>
    <property type="match status" value="1"/>
</dbReference>
<evidence type="ECO:0000256" key="6">
    <source>
        <dbReference type="ARBA" id="ARBA00022868"/>
    </source>
</evidence>
<keyword evidence="5 12" id="KW-0812">Transmembrane</keyword>
<keyword evidence="4" id="KW-1003">Cell membrane</keyword>
<evidence type="ECO:0000256" key="10">
    <source>
        <dbReference type="ARBA" id="ARBA00023136"/>
    </source>
</evidence>
<dbReference type="AlphaFoldDB" id="A0A0K2T7F6"/>